<feature type="transmembrane region" description="Helical" evidence="7">
    <location>
        <begin position="445"/>
        <end position="467"/>
    </location>
</feature>
<name>A0A1W0W9V5_HYPEX</name>
<dbReference type="PANTHER" id="PTHR11920:SF501">
    <property type="entry name" value="GUANYLATE CYCLASE 32E"/>
    <property type="match status" value="1"/>
</dbReference>
<keyword evidence="5 7" id="KW-0472">Membrane</keyword>
<dbReference type="GO" id="GO:0007168">
    <property type="term" value="P:receptor guanylyl cyclase signaling pathway"/>
    <property type="evidence" value="ECO:0007669"/>
    <property type="project" value="TreeGrafter"/>
</dbReference>
<dbReference type="Gene3D" id="3.40.50.2300">
    <property type="match status" value="2"/>
</dbReference>
<keyword evidence="2 7" id="KW-0812">Transmembrane</keyword>
<dbReference type="SUPFAM" id="SSF53822">
    <property type="entry name" value="Periplasmic binding protein-like I"/>
    <property type="match status" value="1"/>
</dbReference>
<protein>
    <recommendedName>
        <fullName evidence="8">Receptor ligand binding region domain-containing protein</fullName>
    </recommendedName>
</protein>
<gene>
    <name evidence="9" type="ORF">BV898_13755</name>
</gene>
<evidence type="ECO:0000256" key="2">
    <source>
        <dbReference type="ARBA" id="ARBA00022692"/>
    </source>
</evidence>
<dbReference type="Pfam" id="PF01094">
    <property type="entry name" value="ANF_receptor"/>
    <property type="match status" value="1"/>
</dbReference>
<feature type="domain" description="Receptor ligand binding region" evidence="8">
    <location>
        <begin position="127"/>
        <end position="387"/>
    </location>
</feature>
<dbReference type="InterPro" id="IPR028082">
    <property type="entry name" value="Peripla_BP_I"/>
</dbReference>
<evidence type="ECO:0000256" key="7">
    <source>
        <dbReference type="SAM" id="Phobius"/>
    </source>
</evidence>
<evidence type="ECO:0000256" key="6">
    <source>
        <dbReference type="ARBA" id="ARBA00023239"/>
    </source>
</evidence>
<dbReference type="PANTHER" id="PTHR11920">
    <property type="entry name" value="GUANYLYL CYCLASE"/>
    <property type="match status" value="1"/>
</dbReference>
<dbReference type="OrthoDB" id="6158579at2759"/>
<proteinExistence type="predicted"/>
<dbReference type="Proteomes" id="UP000192578">
    <property type="component" value="Unassembled WGS sequence"/>
</dbReference>
<evidence type="ECO:0000256" key="5">
    <source>
        <dbReference type="ARBA" id="ARBA00023136"/>
    </source>
</evidence>
<accession>A0A1W0W9V5</accession>
<evidence type="ECO:0000259" key="8">
    <source>
        <dbReference type="Pfam" id="PF01094"/>
    </source>
</evidence>
<evidence type="ECO:0000256" key="1">
    <source>
        <dbReference type="ARBA" id="ARBA00004370"/>
    </source>
</evidence>
<evidence type="ECO:0000256" key="3">
    <source>
        <dbReference type="ARBA" id="ARBA00022741"/>
    </source>
</evidence>
<organism evidence="9 10">
    <name type="scientific">Hypsibius exemplaris</name>
    <name type="common">Freshwater tardigrade</name>
    <dbReference type="NCBI Taxonomy" id="2072580"/>
    <lineage>
        <taxon>Eukaryota</taxon>
        <taxon>Metazoa</taxon>
        <taxon>Ecdysozoa</taxon>
        <taxon>Tardigrada</taxon>
        <taxon>Eutardigrada</taxon>
        <taxon>Parachela</taxon>
        <taxon>Hypsibioidea</taxon>
        <taxon>Hypsibiidae</taxon>
        <taxon>Hypsibius</taxon>
    </lineage>
</organism>
<comment type="caution">
    <text evidence="9">The sequence shown here is derived from an EMBL/GenBank/DDBJ whole genome shotgun (WGS) entry which is preliminary data.</text>
</comment>
<dbReference type="GO" id="GO:0001653">
    <property type="term" value="F:peptide receptor activity"/>
    <property type="evidence" value="ECO:0007669"/>
    <property type="project" value="TreeGrafter"/>
</dbReference>
<dbReference type="GO" id="GO:0005886">
    <property type="term" value="C:plasma membrane"/>
    <property type="evidence" value="ECO:0007669"/>
    <property type="project" value="TreeGrafter"/>
</dbReference>
<keyword evidence="10" id="KW-1185">Reference proteome</keyword>
<reference evidence="10" key="1">
    <citation type="submission" date="2017-01" db="EMBL/GenBank/DDBJ databases">
        <title>Comparative genomics of anhydrobiosis in the tardigrade Hypsibius dujardini.</title>
        <authorList>
            <person name="Yoshida Y."/>
            <person name="Koutsovoulos G."/>
            <person name="Laetsch D."/>
            <person name="Stevens L."/>
            <person name="Kumar S."/>
            <person name="Horikawa D."/>
            <person name="Ishino K."/>
            <person name="Komine S."/>
            <person name="Tomita M."/>
            <person name="Blaxter M."/>
            <person name="Arakawa K."/>
        </authorList>
    </citation>
    <scope>NUCLEOTIDE SEQUENCE [LARGE SCALE GENOMIC DNA]</scope>
    <source>
        <strain evidence="10">Z151</strain>
    </source>
</reference>
<dbReference type="InterPro" id="IPR001828">
    <property type="entry name" value="ANF_lig-bd_rcpt"/>
</dbReference>
<dbReference type="EMBL" id="MTYJ01000157">
    <property type="protein sequence ID" value="OQV11960.1"/>
    <property type="molecule type" value="Genomic_DNA"/>
</dbReference>
<dbReference type="GO" id="GO:0004016">
    <property type="term" value="F:adenylate cyclase activity"/>
    <property type="evidence" value="ECO:0007669"/>
    <property type="project" value="TreeGrafter"/>
</dbReference>
<evidence type="ECO:0000313" key="9">
    <source>
        <dbReference type="EMBL" id="OQV11960.1"/>
    </source>
</evidence>
<keyword evidence="6" id="KW-0456">Lyase</keyword>
<dbReference type="GO" id="GO:0004383">
    <property type="term" value="F:guanylate cyclase activity"/>
    <property type="evidence" value="ECO:0007669"/>
    <property type="project" value="TreeGrafter"/>
</dbReference>
<dbReference type="AlphaFoldDB" id="A0A1W0W9V5"/>
<dbReference type="InterPro" id="IPR050401">
    <property type="entry name" value="Cyclic_nucleotide_synthase"/>
</dbReference>
<keyword evidence="4 7" id="KW-1133">Transmembrane helix</keyword>
<comment type="subcellular location">
    <subcellularLocation>
        <location evidence="1">Membrane</location>
    </subcellularLocation>
</comment>
<evidence type="ECO:0000313" key="10">
    <source>
        <dbReference type="Proteomes" id="UP000192578"/>
    </source>
</evidence>
<keyword evidence="3" id="KW-0547">Nucleotide-binding</keyword>
<sequence>MWSMLDLASIWTLLITMPAAVLSIMKMEIAVFLPYNIPSLPSSIVLTGPAFDLAAENTNKMYHGQINISITYLYNKELMTCDGIAAQSVQRISEYFYRNTTAGTCYATVMSACVDQSGMASIARGSPTGIALAGTLQGYATAVLDILADFDWFHASIILEANTTDAPFYRDVGKLLYDSAREAPKFTVELFSLDTTSRQTIKMALDLAKERSRVFIFLCVGKTTVRLLNLAERFGLTNGEYVFVNLHSMQLESYGTTAQFQKNPFDNNLIAFRSLLFITYRPADETSVVLRKLNHDIALRTGAPYNQSYQGGLQPLDSFFIQTSYDLVGLFAKTLIETRERDRVVLCSGQRLARALTNRTFDLATGEMFIDAKRARNLDLNIFAFNTTTGNLQVTGTYEWAKSARLTWSKELLMEWPTKDGRPPPDVPVCGFSGREGACAAQANFVRTATATGVVLAIVLVTFFVCLSRWIAAKSNDLGDNWWIVNRETLITHDRRGPSNNSTGKSVSLKYKLCS</sequence>
<evidence type="ECO:0000256" key="4">
    <source>
        <dbReference type="ARBA" id="ARBA00022989"/>
    </source>
</evidence>
<dbReference type="GO" id="GO:0000166">
    <property type="term" value="F:nucleotide binding"/>
    <property type="evidence" value="ECO:0007669"/>
    <property type="project" value="UniProtKB-KW"/>
</dbReference>